<dbReference type="OrthoDB" id="448954at2759"/>
<dbReference type="STRING" id="71784.A0A1Y2BF85"/>
<evidence type="ECO:0000259" key="3">
    <source>
        <dbReference type="PROSITE" id="PS50076"/>
    </source>
</evidence>
<feature type="domain" description="J" evidence="3">
    <location>
        <begin position="66"/>
        <end position="162"/>
    </location>
</feature>
<evidence type="ECO:0000313" key="5">
    <source>
        <dbReference type="Proteomes" id="UP000193986"/>
    </source>
</evidence>
<dbReference type="GO" id="GO:0005739">
    <property type="term" value="C:mitochondrion"/>
    <property type="evidence" value="ECO:0007669"/>
    <property type="project" value="TreeGrafter"/>
</dbReference>
<dbReference type="AlphaFoldDB" id="A0A1Y2BF85"/>
<keyword evidence="5" id="KW-1185">Reference proteome</keyword>
<dbReference type="EMBL" id="MCFC01000006">
    <property type="protein sequence ID" value="ORY33366.1"/>
    <property type="molecule type" value="Genomic_DNA"/>
</dbReference>
<comment type="caution">
    <text evidence="4">The sequence shown here is derived from an EMBL/GenBank/DDBJ whole genome shotgun (WGS) entry which is preliminary data.</text>
</comment>
<dbReference type="InterPro" id="IPR001623">
    <property type="entry name" value="DnaJ_domain"/>
</dbReference>
<proteinExistence type="inferred from homology"/>
<dbReference type="InterPro" id="IPR009073">
    <property type="entry name" value="HscB_oligo_C"/>
</dbReference>
<dbReference type="InterPro" id="IPR036386">
    <property type="entry name" value="HscB_C_sf"/>
</dbReference>
<dbReference type="GO" id="GO:0051259">
    <property type="term" value="P:protein complex oligomerization"/>
    <property type="evidence" value="ECO:0007669"/>
    <property type="project" value="InterPro"/>
</dbReference>
<accession>A0A1Y2BF85</accession>
<dbReference type="InterPro" id="IPR036869">
    <property type="entry name" value="J_dom_sf"/>
</dbReference>
<dbReference type="PROSITE" id="PS50076">
    <property type="entry name" value="DNAJ_2"/>
    <property type="match status" value="1"/>
</dbReference>
<dbReference type="GO" id="GO:0001671">
    <property type="term" value="F:ATPase activator activity"/>
    <property type="evidence" value="ECO:0007669"/>
    <property type="project" value="InterPro"/>
</dbReference>
<reference evidence="4 5" key="1">
    <citation type="submission" date="2016-07" db="EMBL/GenBank/DDBJ databases">
        <title>Pervasive Adenine N6-methylation of Active Genes in Fungi.</title>
        <authorList>
            <consortium name="DOE Joint Genome Institute"/>
            <person name="Mondo S.J."/>
            <person name="Dannebaum R.O."/>
            <person name="Kuo R.C."/>
            <person name="Labutti K."/>
            <person name="Haridas S."/>
            <person name="Kuo A."/>
            <person name="Salamov A."/>
            <person name="Ahrendt S.R."/>
            <person name="Lipzen A."/>
            <person name="Sullivan W."/>
            <person name="Andreopoulos W.B."/>
            <person name="Clum A."/>
            <person name="Lindquist E."/>
            <person name="Daum C."/>
            <person name="Ramamoorthy G.K."/>
            <person name="Gryganskyi A."/>
            <person name="Culley D."/>
            <person name="Magnuson J.K."/>
            <person name="James T.Y."/>
            <person name="O'Malley M.A."/>
            <person name="Stajich J.E."/>
            <person name="Spatafora J.W."/>
            <person name="Visel A."/>
            <person name="Grigoriev I.V."/>
        </authorList>
    </citation>
    <scope>NUCLEOTIDE SEQUENCE [LARGE SCALE GENOMIC DNA]</scope>
    <source>
        <strain evidence="4 5">68-887.2</strain>
    </source>
</reference>
<dbReference type="FunCoup" id="A0A1Y2BF85">
    <property type="interactions" value="209"/>
</dbReference>
<gene>
    <name evidence="4" type="ORF">BCR39DRAFT_463736</name>
</gene>
<evidence type="ECO:0000256" key="2">
    <source>
        <dbReference type="ARBA" id="ARBA00023186"/>
    </source>
</evidence>
<dbReference type="GO" id="GO:0044571">
    <property type="term" value="P:[2Fe-2S] cluster assembly"/>
    <property type="evidence" value="ECO:0007669"/>
    <property type="project" value="InterPro"/>
</dbReference>
<dbReference type="SUPFAM" id="SSF47144">
    <property type="entry name" value="HSC20 (HSCB), C-terminal oligomerisation domain"/>
    <property type="match status" value="1"/>
</dbReference>
<dbReference type="NCBIfam" id="TIGR00714">
    <property type="entry name" value="hscB"/>
    <property type="match status" value="1"/>
</dbReference>
<dbReference type="Proteomes" id="UP000193986">
    <property type="component" value="Unassembled WGS sequence"/>
</dbReference>
<dbReference type="GO" id="GO:0051087">
    <property type="term" value="F:protein-folding chaperone binding"/>
    <property type="evidence" value="ECO:0007669"/>
    <property type="project" value="InterPro"/>
</dbReference>
<dbReference type="Gene3D" id="1.20.1280.20">
    <property type="entry name" value="HscB, C-terminal domain"/>
    <property type="match status" value="1"/>
</dbReference>
<dbReference type="CDD" id="cd06257">
    <property type="entry name" value="DnaJ"/>
    <property type="match status" value="1"/>
</dbReference>
<comment type="similarity">
    <text evidence="1">Belongs to the HscB family.</text>
</comment>
<dbReference type="Pfam" id="PF07743">
    <property type="entry name" value="HSCB_C"/>
    <property type="match status" value="1"/>
</dbReference>
<name>A0A1Y2BF85_9TREE</name>
<protein>
    <recommendedName>
        <fullName evidence="3">J domain-containing protein</fullName>
    </recommendedName>
</protein>
<dbReference type="InParanoid" id="A0A1Y2BF85"/>
<dbReference type="PANTHER" id="PTHR14021:SF15">
    <property type="entry name" value="IRON-SULFUR CLUSTER CO-CHAPERONE PROTEIN HSCB"/>
    <property type="match status" value="1"/>
</dbReference>
<dbReference type="Gene3D" id="1.10.287.110">
    <property type="entry name" value="DnaJ domain"/>
    <property type="match status" value="1"/>
</dbReference>
<keyword evidence="2" id="KW-0143">Chaperone</keyword>
<dbReference type="PANTHER" id="PTHR14021">
    <property type="entry name" value="IRON-SULFUR CLUSTER CO-CHAPERONE PROTEIN HSCB"/>
    <property type="match status" value="1"/>
</dbReference>
<evidence type="ECO:0000313" key="4">
    <source>
        <dbReference type="EMBL" id="ORY33366.1"/>
    </source>
</evidence>
<dbReference type="SUPFAM" id="SSF46565">
    <property type="entry name" value="Chaperone J-domain"/>
    <property type="match status" value="1"/>
</dbReference>
<dbReference type="InterPro" id="IPR004640">
    <property type="entry name" value="HscB"/>
</dbReference>
<evidence type="ECO:0000256" key="1">
    <source>
        <dbReference type="ARBA" id="ARBA00010476"/>
    </source>
</evidence>
<organism evidence="4 5">
    <name type="scientific">Naematelia encephala</name>
    <dbReference type="NCBI Taxonomy" id="71784"/>
    <lineage>
        <taxon>Eukaryota</taxon>
        <taxon>Fungi</taxon>
        <taxon>Dikarya</taxon>
        <taxon>Basidiomycota</taxon>
        <taxon>Agaricomycotina</taxon>
        <taxon>Tremellomycetes</taxon>
        <taxon>Tremellales</taxon>
        <taxon>Naemateliaceae</taxon>
        <taxon>Naematelia</taxon>
    </lineage>
</organism>
<sequence>MFTALYRPFRAGRSPINGLKRQSRCYSSTSQISPTRSCPSCSAVLPLSTSPCPQCADLLRIPSALSYHSILNLSQPIATSSSSTPTFDIPTELSTLPAHGYDINVRDLRQRMLQRQKELHPDKYGSKGEAAIELARELSGRVNEAYSVLSDPLKRAEYILSTYQLATDETDSLTDPMLLAEILEAREELDSATTKEEVDTIRAANHDRVETTIASIKEAFSEEPPNLAGAKLLSVQLKYWMGLEQAAKEWSPSIQL</sequence>